<accession>A0A914DIL0</accession>
<sequence>MSTAYRILEALEFEDDGLIRIPVNMRGIEIVDVAKVLRYSFIEHCQIAFFNEYVYRAFHELKEKMDKPLSINNFIVGYINDHREFPYCFKLLDVTVKNFVQAVETRLIFCAYQLGYLVSRPDLLNIPQPTRIIFEVDNSQGIYESEIQPIINYLFHPNLTNKSNRCCFILDSLTVGADFVQKICEKFLVYPHPEAVFKTIEVLPRISTIVHGKRYLKQKGYKKLKEKIESDHTTWLDFNYPYMP</sequence>
<evidence type="ECO:0000313" key="2">
    <source>
        <dbReference type="WBParaSite" id="ACRNAN_scaffold262.g27417.t1"/>
    </source>
</evidence>
<proteinExistence type="predicted"/>
<protein>
    <submittedName>
        <fullName evidence="2">Uncharacterized protein</fullName>
    </submittedName>
</protein>
<dbReference type="Proteomes" id="UP000887540">
    <property type="component" value="Unplaced"/>
</dbReference>
<dbReference type="WBParaSite" id="ACRNAN_scaffold262.g27417.t1">
    <property type="protein sequence ID" value="ACRNAN_scaffold262.g27417.t1"/>
    <property type="gene ID" value="ACRNAN_scaffold262.g27417"/>
</dbReference>
<dbReference type="AlphaFoldDB" id="A0A914DIL0"/>
<organism evidence="1 2">
    <name type="scientific">Acrobeloides nanus</name>
    <dbReference type="NCBI Taxonomy" id="290746"/>
    <lineage>
        <taxon>Eukaryota</taxon>
        <taxon>Metazoa</taxon>
        <taxon>Ecdysozoa</taxon>
        <taxon>Nematoda</taxon>
        <taxon>Chromadorea</taxon>
        <taxon>Rhabditida</taxon>
        <taxon>Tylenchina</taxon>
        <taxon>Cephalobomorpha</taxon>
        <taxon>Cephaloboidea</taxon>
        <taxon>Cephalobidae</taxon>
        <taxon>Acrobeloides</taxon>
    </lineage>
</organism>
<name>A0A914DIL0_9BILA</name>
<evidence type="ECO:0000313" key="1">
    <source>
        <dbReference type="Proteomes" id="UP000887540"/>
    </source>
</evidence>
<reference evidence="2" key="1">
    <citation type="submission" date="2022-11" db="UniProtKB">
        <authorList>
            <consortium name="WormBaseParasite"/>
        </authorList>
    </citation>
    <scope>IDENTIFICATION</scope>
</reference>
<keyword evidence="1" id="KW-1185">Reference proteome</keyword>